<feature type="transmembrane region" description="Helical" evidence="1">
    <location>
        <begin position="31"/>
        <end position="50"/>
    </location>
</feature>
<sequence>MKVSRMWKAIVGGAAAATAAAGTAVQDGALTTAEVVTIVLAAVGGLGIVWKVPNRGTKDSA</sequence>
<gene>
    <name evidence="3" type="ORF">MQP27_41390</name>
</gene>
<keyword evidence="1" id="KW-0812">Transmembrane</keyword>
<organism evidence="3 4">
    <name type="scientific">Streptomyces cylindrosporus</name>
    <dbReference type="NCBI Taxonomy" id="2927583"/>
    <lineage>
        <taxon>Bacteria</taxon>
        <taxon>Bacillati</taxon>
        <taxon>Actinomycetota</taxon>
        <taxon>Actinomycetes</taxon>
        <taxon>Kitasatosporales</taxon>
        <taxon>Streptomycetaceae</taxon>
        <taxon>Streptomyces</taxon>
    </lineage>
</organism>
<dbReference type="EMBL" id="JALDAY010000015">
    <property type="protein sequence ID" value="MCI3277543.1"/>
    <property type="molecule type" value="Genomic_DNA"/>
</dbReference>
<keyword evidence="1" id="KW-0472">Membrane</keyword>
<name>A0ABS9YJV6_9ACTN</name>
<dbReference type="RefSeq" id="WP_242775365.1">
    <property type="nucleotide sequence ID" value="NZ_JALDAY010000015.1"/>
</dbReference>
<reference evidence="3" key="1">
    <citation type="submission" date="2022-03" db="EMBL/GenBank/DDBJ databases">
        <title>Streptomyces 7R015 and 7R016 isolated from Barleria lupulina in Thailand.</title>
        <authorList>
            <person name="Kanchanasin P."/>
            <person name="Phongsopitanun W."/>
            <person name="Tanasupawat S."/>
        </authorList>
    </citation>
    <scope>NUCLEOTIDE SEQUENCE</scope>
    <source>
        <strain evidence="3">7R015</strain>
    </source>
</reference>
<evidence type="ECO:0000256" key="2">
    <source>
        <dbReference type="SAM" id="SignalP"/>
    </source>
</evidence>
<evidence type="ECO:0000313" key="4">
    <source>
        <dbReference type="Proteomes" id="UP001165269"/>
    </source>
</evidence>
<keyword evidence="4" id="KW-1185">Reference proteome</keyword>
<accession>A0ABS9YJV6</accession>
<keyword evidence="1" id="KW-1133">Transmembrane helix</keyword>
<comment type="caution">
    <text evidence="3">The sequence shown here is derived from an EMBL/GenBank/DDBJ whole genome shotgun (WGS) entry which is preliminary data.</text>
</comment>
<dbReference type="Proteomes" id="UP001165269">
    <property type="component" value="Unassembled WGS sequence"/>
</dbReference>
<evidence type="ECO:0000256" key="1">
    <source>
        <dbReference type="SAM" id="Phobius"/>
    </source>
</evidence>
<evidence type="ECO:0000313" key="3">
    <source>
        <dbReference type="EMBL" id="MCI3277543.1"/>
    </source>
</evidence>
<proteinExistence type="predicted"/>
<protein>
    <recommendedName>
        <fullName evidence="5">Holin</fullName>
    </recommendedName>
</protein>
<evidence type="ECO:0008006" key="5">
    <source>
        <dbReference type="Google" id="ProtNLM"/>
    </source>
</evidence>
<keyword evidence="2" id="KW-0732">Signal</keyword>
<feature type="chain" id="PRO_5045955739" description="Holin" evidence="2">
    <location>
        <begin position="20"/>
        <end position="61"/>
    </location>
</feature>
<feature type="signal peptide" evidence="2">
    <location>
        <begin position="1"/>
        <end position="19"/>
    </location>
</feature>